<dbReference type="Proteomes" id="UP000824927">
    <property type="component" value="Unassembled WGS sequence"/>
</dbReference>
<sequence length="197" mass="21283">MTKTASRDAPLDAKKAASRSGGPSFSLANRLGRVVWMTSWLLLARWTPPPLHGWRALILQLFGARLGGNCRVHASVKIWHPRNLELGDNVLIGPGAIIYNQGRVTIGSDCVVSQRAHLCASTHDVSDRDFQLVVRPVMLAPKCWVAAEAFVGPGITMGEGAVLAARGVLFEDAEAWAIYRGNPAAKLKPRELRAGEA</sequence>
<feature type="compositionally biased region" description="Basic and acidic residues" evidence="3">
    <location>
        <begin position="1"/>
        <end position="15"/>
    </location>
</feature>
<name>A0A9Q3S1V7_9SPHN</name>
<accession>A0A9Q3S1V7</accession>
<comment type="similarity">
    <text evidence="1">Belongs to the transferase hexapeptide repeat family.</text>
</comment>
<organism evidence="4 5">
    <name type="scientific">Qipengyuania aquimaris</name>
    <dbReference type="NCBI Taxonomy" id="255984"/>
    <lineage>
        <taxon>Bacteria</taxon>
        <taxon>Pseudomonadati</taxon>
        <taxon>Pseudomonadota</taxon>
        <taxon>Alphaproteobacteria</taxon>
        <taxon>Sphingomonadales</taxon>
        <taxon>Erythrobacteraceae</taxon>
        <taxon>Qipengyuania</taxon>
    </lineage>
</organism>
<gene>
    <name evidence="4" type="ORF">KUV31_10030</name>
</gene>
<dbReference type="InterPro" id="IPR011004">
    <property type="entry name" value="Trimer_LpxA-like_sf"/>
</dbReference>
<comment type="caution">
    <text evidence="4">The sequence shown here is derived from an EMBL/GenBank/DDBJ whole genome shotgun (WGS) entry which is preliminary data.</text>
</comment>
<evidence type="ECO:0000256" key="1">
    <source>
        <dbReference type="ARBA" id="ARBA00007274"/>
    </source>
</evidence>
<reference evidence="4" key="1">
    <citation type="submission" date="2021-06" db="EMBL/GenBank/DDBJ databases">
        <title>50 bacteria genomes isolated from Dapeng, Shenzhen, China.</title>
        <authorList>
            <person name="Zheng W."/>
            <person name="Yu S."/>
            <person name="Huang Y."/>
        </authorList>
    </citation>
    <scope>NUCLEOTIDE SEQUENCE</scope>
    <source>
        <strain evidence="4">DP4N28-2</strain>
    </source>
</reference>
<evidence type="ECO:0000256" key="2">
    <source>
        <dbReference type="ARBA" id="ARBA00022679"/>
    </source>
</evidence>
<dbReference type="EMBL" id="JAHVKP010000001">
    <property type="protein sequence ID" value="MBY6218675.1"/>
    <property type="molecule type" value="Genomic_DNA"/>
</dbReference>
<dbReference type="CDD" id="cd05825">
    <property type="entry name" value="LbH_wcaF_like"/>
    <property type="match status" value="1"/>
</dbReference>
<feature type="region of interest" description="Disordered" evidence="3">
    <location>
        <begin position="1"/>
        <end position="23"/>
    </location>
</feature>
<protein>
    <submittedName>
        <fullName evidence="4">Colanic acid biosynthesis acetyltransferase</fullName>
    </submittedName>
</protein>
<evidence type="ECO:0000256" key="3">
    <source>
        <dbReference type="SAM" id="MobiDB-lite"/>
    </source>
</evidence>
<dbReference type="Gene3D" id="2.160.10.10">
    <property type="entry name" value="Hexapeptide repeat proteins"/>
    <property type="match status" value="1"/>
</dbReference>
<dbReference type="InterPro" id="IPR051159">
    <property type="entry name" value="Hexapeptide_acetyltransf"/>
</dbReference>
<dbReference type="PANTHER" id="PTHR23416:SF23">
    <property type="entry name" value="ACETYLTRANSFERASE C18B11.09C-RELATED"/>
    <property type="match status" value="1"/>
</dbReference>
<dbReference type="PANTHER" id="PTHR23416">
    <property type="entry name" value="SIALIC ACID SYNTHASE-RELATED"/>
    <property type="match status" value="1"/>
</dbReference>
<keyword evidence="2" id="KW-0808">Transferase</keyword>
<proteinExistence type="inferred from homology"/>
<dbReference type="SUPFAM" id="SSF51161">
    <property type="entry name" value="Trimeric LpxA-like enzymes"/>
    <property type="match status" value="1"/>
</dbReference>
<dbReference type="AlphaFoldDB" id="A0A9Q3S1V7"/>
<dbReference type="GO" id="GO:0005829">
    <property type="term" value="C:cytosol"/>
    <property type="evidence" value="ECO:0007669"/>
    <property type="project" value="TreeGrafter"/>
</dbReference>
<evidence type="ECO:0000313" key="5">
    <source>
        <dbReference type="Proteomes" id="UP000824927"/>
    </source>
</evidence>
<dbReference type="RefSeq" id="WP_222405411.1">
    <property type="nucleotide sequence ID" value="NZ_JAHVKP010000001.1"/>
</dbReference>
<evidence type="ECO:0000313" key="4">
    <source>
        <dbReference type="EMBL" id="MBY6218675.1"/>
    </source>
</evidence>
<dbReference type="GO" id="GO:0008374">
    <property type="term" value="F:O-acyltransferase activity"/>
    <property type="evidence" value="ECO:0007669"/>
    <property type="project" value="TreeGrafter"/>
</dbReference>